<dbReference type="STRING" id="1122198.SAMN02745729_102277"/>
<evidence type="ECO:0000256" key="1">
    <source>
        <dbReference type="ARBA" id="ARBA00004571"/>
    </source>
</evidence>
<keyword evidence="14" id="KW-1185">Reference proteome</keyword>
<keyword evidence="5" id="KW-0812">Transmembrane</keyword>
<reference evidence="14" key="1">
    <citation type="submission" date="2016-10" db="EMBL/GenBank/DDBJ databases">
        <authorList>
            <person name="Varghese N."/>
            <person name="Submissions S."/>
        </authorList>
    </citation>
    <scope>NUCLEOTIDE SEQUENCE [LARGE SCALE GENOMIC DNA]</scope>
    <source>
        <strain evidence="14">DSM 11526</strain>
    </source>
</reference>
<evidence type="ECO:0000256" key="3">
    <source>
        <dbReference type="ARBA" id="ARBA00022448"/>
    </source>
</evidence>
<dbReference type="GO" id="GO:0015288">
    <property type="term" value="F:porin activity"/>
    <property type="evidence" value="ECO:0007669"/>
    <property type="project" value="UniProtKB-KW"/>
</dbReference>
<keyword evidence="6 11" id="KW-0732">Signal</keyword>
<dbReference type="GO" id="GO:0009279">
    <property type="term" value="C:cell outer membrane"/>
    <property type="evidence" value="ECO:0007669"/>
    <property type="project" value="UniProtKB-SubCell"/>
</dbReference>
<dbReference type="AlphaFoldDB" id="A0A1H4A4J5"/>
<dbReference type="Pfam" id="PF13609">
    <property type="entry name" value="Porin_4"/>
    <property type="match status" value="1"/>
</dbReference>
<dbReference type="GO" id="GO:0046930">
    <property type="term" value="C:pore complex"/>
    <property type="evidence" value="ECO:0007669"/>
    <property type="project" value="UniProtKB-KW"/>
</dbReference>
<comment type="subunit">
    <text evidence="2">Homotrimer.</text>
</comment>
<proteinExistence type="predicted"/>
<accession>A0A1H4A4J5</accession>
<protein>
    <submittedName>
        <fullName evidence="13">Outer membrane protein (Porin)</fullName>
    </submittedName>
</protein>
<comment type="subcellular location">
    <subcellularLocation>
        <location evidence="1">Cell outer membrane</location>
        <topology evidence="1">Multi-pass membrane protein</topology>
    </subcellularLocation>
</comment>
<keyword evidence="8" id="KW-0626">Porin</keyword>
<dbReference type="InterPro" id="IPR033900">
    <property type="entry name" value="Gram_neg_porin_domain"/>
</dbReference>
<evidence type="ECO:0000256" key="6">
    <source>
        <dbReference type="ARBA" id="ARBA00022729"/>
    </source>
</evidence>
<dbReference type="Proteomes" id="UP000242469">
    <property type="component" value="Unassembled WGS sequence"/>
</dbReference>
<keyword evidence="9" id="KW-0472">Membrane</keyword>
<feature type="domain" description="Porin" evidence="12">
    <location>
        <begin position="7"/>
        <end position="307"/>
    </location>
</feature>
<evidence type="ECO:0000313" key="14">
    <source>
        <dbReference type="Proteomes" id="UP000242469"/>
    </source>
</evidence>
<evidence type="ECO:0000313" key="13">
    <source>
        <dbReference type="EMBL" id="SEA30969.1"/>
    </source>
</evidence>
<feature type="chain" id="PRO_5017447273" evidence="11">
    <location>
        <begin position="23"/>
        <end position="331"/>
    </location>
</feature>
<dbReference type="SUPFAM" id="SSF56935">
    <property type="entry name" value="Porins"/>
    <property type="match status" value="1"/>
</dbReference>
<evidence type="ECO:0000256" key="11">
    <source>
        <dbReference type="SAM" id="SignalP"/>
    </source>
</evidence>
<gene>
    <name evidence="13" type="ORF">SAMN02745729_102277</name>
</gene>
<keyword evidence="10" id="KW-0998">Cell outer membrane</keyword>
<evidence type="ECO:0000256" key="4">
    <source>
        <dbReference type="ARBA" id="ARBA00022452"/>
    </source>
</evidence>
<dbReference type="GO" id="GO:0006811">
    <property type="term" value="P:monoatomic ion transport"/>
    <property type="evidence" value="ECO:0007669"/>
    <property type="project" value="UniProtKB-KW"/>
</dbReference>
<keyword evidence="7" id="KW-0406">Ion transport</keyword>
<dbReference type="Gene3D" id="2.40.160.10">
    <property type="entry name" value="Porin"/>
    <property type="match status" value="1"/>
</dbReference>
<evidence type="ECO:0000256" key="9">
    <source>
        <dbReference type="ARBA" id="ARBA00023136"/>
    </source>
</evidence>
<dbReference type="PANTHER" id="PTHR34501:SF9">
    <property type="entry name" value="MAJOR OUTER MEMBRANE PROTEIN P.IA"/>
    <property type="match status" value="1"/>
</dbReference>
<evidence type="ECO:0000259" key="12">
    <source>
        <dbReference type="Pfam" id="PF13609"/>
    </source>
</evidence>
<dbReference type="RefSeq" id="WP_175527578.1">
    <property type="nucleotide sequence ID" value="NZ_FNRJ01000002.1"/>
</dbReference>
<evidence type="ECO:0000256" key="2">
    <source>
        <dbReference type="ARBA" id="ARBA00011233"/>
    </source>
</evidence>
<dbReference type="CDD" id="cd00342">
    <property type="entry name" value="gram_neg_porins"/>
    <property type="match status" value="1"/>
</dbReference>
<feature type="signal peptide" evidence="11">
    <location>
        <begin position="1"/>
        <end position="22"/>
    </location>
</feature>
<organism evidence="13 14">
    <name type="scientific">Marinobacterium iners DSM 11526</name>
    <dbReference type="NCBI Taxonomy" id="1122198"/>
    <lineage>
        <taxon>Bacteria</taxon>
        <taxon>Pseudomonadati</taxon>
        <taxon>Pseudomonadota</taxon>
        <taxon>Gammaproteobacteria</taxon>
        <taxon>Oceanospirillales</taxon>
        <taxon>Oceanospirillaceae</taxon>
        <taxon>Marinobacterium</taxon>
    </lineage>
</organism>
<dbReference type="EMBL" id="FNRJ01000002">
    <property type="protein sequence ID" value="SEA30969.1"/>
    <property type="molecule type" value="Genomic_DNA"/>
</dbReference>
<sequence length="331" mass="35113">MKKSLIALAVAGAMTAPMVAQADATLYGSFRVGLAFQDNEDADLRDESTRIGIKGTVDLGLEDTKGLFHWEANINTTDQGGYGADMFAPRLSYAGLTGSWGTALVGRQYHPHYTMLVSHTNIFNSADSEFGEAFAIGNAGRHGGFAHKRNDNTIAYASPVMGGFQVVAGAVIAGEGDDSRDDVDGYNIAAQFTGVEGLRATVSYASTSDGGAATVDQDLWGLGASYKIADFTIGARYEDREIENAAGATIDERDAWELAGVYQMGATALKARYGSLDIDNVADGDQWGLEVEHKLGSKGLVWVGYTDIEEEVATALGAAEDTLVLGYRVDF</sequence>
<evidence type="ECO:0000256" key="8">
    <source>
        <dbReference type="ARBA" id="ARBA00023114"/>
    </source>
</evidence>
<dbReference type="InterPro" id="IPR023614">
    <property type="entry name" value="Porin_dom_sf"/>
</dbReference>
<keyword evidence="3" id="KW-0813">Transport</keyword>
<evidence type="ECO:0000256" key="5">
    <source>
        <dbReference type="ARBA" id="ARBA00022692"/>
    </source>
</evidence>
<name>A0A1H4A4J5_9GAMM</name>
<keyword evidence="4" id="KW-1134">Transmembrane beta strand</keyword>
<evidence type="ECO:0000256" key="7">
    <source>
        <dbReference type="ARBA" id="ARBA00023065"/>
    </source>
</evidence>
<evidence type="ECO:0000256" key="10">
    <source>
        <dbReference type="ARBA" id="ARBA00023237"/>
    </source>
</evidence>
<dbReference type="PANTHER" id="PTHR34501">
    <property type="entry name" value="PROTEIN YDDL-RELATED"/>
    <property type="match status" value="1"/>
</dbReference>
<dbReference type="InterPro" id="IPR050298">
    <property type="entry name" value="Gram-neg_bact_OMP"/>
</dbReference>